<dbReference type="PANTHER" id="PTHR48071">
    <property type="entry name" value="SRCR DOMAIN-CONTAINING PROTEIN"/>
    <property type="match status" value="1"/>
</dbReference>
<dbReference type="FunFam" id="3.10.250.10:FF:000001">
    <property type="entry name" value="Lysyl oxidase 4 isoform X1"/>
    <property type="match status" value="1"/>
</dbReference>
<feature type="disulfide bond" evidence="3">
    <location>
        <begin position="175"/>
        <end position="236"/>
    </location>
</feature>
<name>R7TJE6_CAPTE</name>
<reference evidence="6" key="3">
    <citation type="submission" date="2015-06" db="UniProtKB">
        <authorList>
            <consortium name="EnsemblMetazoa"/>
        </authorList>
    </citation>
    <scope>IDENTIFICATION</scope>
</reference>
<dbReference type="Proteomes" id="UP000014760">
    <property type="component" value="Unassembled WGS sequence"/>
</dbReference>
<dbReference type="EnsemblMetazoa" id="CapteT170020">
    <property type="protein sequence ID" value="CapteP170020"/>
    <property type="gene ID" value="CapteG170020"/>
</dbReference>
<dbReference type="Gene3D" id="3.10.250.10">
    <property type="entry name" value="SRCR-like domain"/>
    <property type="match status" value="4"/>
</dbReference>
<dbReference type="EMBL" id="AMQN01012685">
    <property type="status" value="NOT_ANNOTATED_CDS"/>
    <property type="molecule type" value="Genomic_DNA"/>
</dbReference>
<dbReference type="PROSITE" id="PS50287">
    <property type="entry name" value="SRCR_2"/>
    <property type="match status" value="4"/>
</dbReference>
<reference evidence="7" key="1">
    <citation type="submission" date="2012-12" db="EMBL/GenBank/DDBJ databases">
        <authorList>
            <person name="Hellsten U."/>
            <person name="Grimwood J."/>
            <person name="Chapman J.A."/>
            <person name="Shapiro H."/>
            <person name="Aerts A."/>
            <person name="Otillar R.P."/>
            <person name="Terry A.Y."/>
            <person name="Boore J.L."/>
            <person name="Simakov O."/>
            <person name="Marletaz F."/>
            <person name="Cho S.-J."/>
            <person name="Edsinger-Gonzales E."/>
            <person name="Havlak P."/>
            <person name="Kuo D.-H."/>
            <person name="Larsson T."/>
            <person name="Lv J."/>
            <person name="Arendt D."/>
            <person name="Savage R."/>
            <person name="Osoegawa K."/>
            <person name="de Jong P."/>
            <person name="Lindberg D.R."/>
            <person name="Seaver E.C."/>
            <person name="Weisblat D.A."/>
            <person name="Putnam N.H."/>
            <person name="Grigoriev I.V."/>
            <person name="Rokhsar D.S."/>
        </authorList>
    </citation>
    <scope>NUCLEOTIDE SEQUENCE</scope>
    <source>
        <strain evidence="7">I ESC-2004</strain>
    </source>
</reference>
<accession>R7TJE6</accession>
<comment type="caution">
    <text evidence="3">Lacks conserved residue(s) required for the propagation of feature annotation.</text>
</comment>
<dbReference type="SUPFAM" id="SSF56487">
    <property type="entry name" value="SRCR-like"/>
    <property type="match status" value="4"/>
</dbReference>
<dbReference type="AlphaFoldDB" id="R7TJE6"/>
<protein>
    <recommendedName>
        <fullName evidence="4">SRCR domain-containing protein</fullName>
    </recommendedName>
</protein>
<dbReference type="OrthoDB" id="10066015at2759"/>
<dbReference type="OMA" id="VKCATEL"/>
<keyword evidence="2 3" id="KW-1015">Disulfide bond</keyword>
<evidence type="ECO:0000256" key="1">
    <source>
        <dbReference type="ARBA" id="ARBA00022729"/>
    </source>
</evidence>
<dbReference type="Pfam" id="PF00530">
    <property type="entry name" value="SRCR"/>
    <property type="match status" value="4"/>
</dbReference>
<evidence type="ECO:0000259" key="4">
    <source>
        <dbReference type="PROSITE" id="PS50287"/>
    </source>
</evidence>
<feature type="disulfide bond" evidence="3">
    <location>
        <begin position="275"/>
        <end position="339"/>
    </location>
</feature>
<dbReference type="PANTHER" id="PTHR48071:SF18">
    <property type="entry name" value="DELETED IN MALIGNANT BRAIN TUMORS 1 PROTEIN-RELATED"/>
    <property type="match status" value="1"/>
</dbReference>
<gene>
    <name evidence="5" type="ORF">CAPTEDRAFT_170020</name>
</gene>
<evidence type="ECO:0000256" key="2">
    <source>
        <dbReference type="ARBA" id="ARBA00023157"/>
    </source>
</evidence>
<dbReference type="InterPro" id="IPR001190">
    <property type="entry name" value="SRCR"/>
</dbReference>
<dbReference type="GO" id="GO:0016020">
    <property type="term" value="C:membrane"/>
    <property type="evidence" value="ECO:0007669"/>
    <property type="project" value="InterPro"/>
</dbReference>
<keyword evidence="1" id="KW-0732">Signal</keyword>
<evidence type="ECO:0000313" key="6">
    <source>
        <dbReference type="EnsemblMetazoa" id="CapteP170020"/>
    </source>
</evidence>
<dbReference type="PRINTS" id="PR00258">
    <property type="entry name" value="SPERACTRCPTR"/>
</dbReference>
<evidence type="ECO:0000256" key="3">
    <source>
        <dbReference type="PROSITE-ProRule" id="PRU00196"/>
    </source>
</evidence>
<dbReference type="SMART" id="SM00202">
    <property type="entry name" value="SR"/>
    <property type="match status" value="3"/>
</dbReference>
<feature type="disulfide bond" evidence="3">
    <location>
        <begin position="206"/>
        <end position="216"/>
    </location>
</feature>
<feature type="domain" description="SRCR" evidence="4">
    <location>
        <begin position="358"/>
        <end position="398"/>
    </location>
</feature>
<evidence type="ECO:0000313" key="5">
    <source>
        <dbReference type="EMBL" id="ELT93627.1"/>
    </source>
</evidence>
<proteinExistence type="predicted"/>
<feature type="disulfide bond" evidence="3">
    <location>
        <begin position="162"/>
        <end position="226"/>
    </location>
</feature>
<dbReference type="InterPro" id="IPR036772">
    <property type="entry name" value="SRCR-like_dom_sf"/>
</dbReference>
<dbReference type="EMBL" id="KB309686">
    <property type="protein sequence ID" value="ELT93627.1"/>
    <property type="molecule type" value="Genomic_DNA"/>
</dbReference>
<reference evidence="5 7" key="2">
    <citation type="journal article" date="2013" name="Nature">
        <title>Insights into bilaterian evolution from three spiralian genomes.</title>
        <authorList>
            <person name="Simakov O."/>
            <person name="Marletaz F."/>
            <person name="Cho S.J."/>
            <person name="Edsinger-Gonzales E."/>
            <person name="Havlak P."/>
            <person name="Hellsten U."/>
            <person name="Kuo D.H."/>
            <person name="Larsson T."/>
            <person name="Lv J."/>
            <person name="Arendt D."/>
            <person name="Savage R."/>
            <person name="Osoegawa K."/>
            <person name="de Jong P."/>
            <person name="Grimwood J."/>
            <person name="Chapman J.A."/>
            <person name="Shapiro H."/>
            <person name="Aerts A."/>
            <person name="Otillar R.P."/>
            <person name="Terry A.Y."/>
            <person name="Boore J.L."/>
            <person name="Grigoriev I.V."/>
            <person name="Lindberg D.R."/>
            <person name="Seaver E.C."/>
            <person name="Weisblat D.A."/>
            <person name="Putnam N.H."/>
            <person name="Rokhsar D.S."/>
        </authorList>
    </citation>
    <scope>NUCLEOTIDE SEQUENCE</scope>
    <source>
        <strain evidence="5 7">I ESC-2004</strain>
    </source>
</reference>
<evidence type="ECO:0000313" key="7">
    <source>
        <dbReference type="Proteomes" id="UP000014760"/>
    </source>
</evidence>
<feature type="domain" description="SRCR" evidence="4">
    <location>
        <begin position="11"/>
        <end position="124"/>
    </location>
</feature>
<dbReference type="HOGENOM" id="CLU_002555_11_0_1"/>
<keyword evidence="7" id="KW-1185">Reference proteome</keyword>
<feature type="disulfide bond" evidence="3">
    <location>
        <begin position="318"/>
        <end position="328"/>
    </location>
</feature>
<dbReference type="PROSITE" id="PS00420">
    <property type="entry name" value="SRCR_1"/>
    <property type="match status" value="2"/>
</dbReference>
<dbReference type="STRING" id="283909.R7TJE6"/>
<sequence>MAQISIPPKDIRLADGWYDDDEQGEIIELAGRVEILMNGEWGTICDHPFNIEEATAVCTTLGFTHGLYMNNLEFGQGKGRVWVMADELSSGVSVQQCSSDYPSDEYDKFGCYCSHYSDAGVTCYNYDGSGEFTEGEVRLADGGSESEGRVEVFHDGLWGTVCYGTFNQKAALIVCRALGYAGGHSVAFGAFPQINHGPIWIGRLGCHGNESSIMECALMNGETAICNHFQDVGVMCHTEAEMRSFPEGEIRLVGGVLAGDGRVEIFHHGTWGTLCSDVFNDDIASEICRARGWRYGFAKFDAHYGAGSGPIWYYDEHCLSDEGTILDCTSIKWGNAYQCYHSHDLGVEYGWYDDDEQGEIIELAGRVEILMNGEWGTICDHPFNIEEATAVCTTLGFT</sequence>
<organism evidence="5">
    <name type="scientific">Capitella teleta</name>
    <name type="common">Polychaete worm</name>
    <dbReference type="NCBI Taxonomy" id="283909"/>
    <lineage>
        <taxon>Eukaryota</taxon>
        <taxon>Metazoa</taxon>
        <taxon>Spiralia</taxon>
        <taxon>Lophotrochozoa</taxon>
        <taxon>Annelida</taxon>
        <taxon>Polychaeta</taxon>
        <taxon>Sedentaria</taxon>
        <taxon>Scolecida</taxon>
        <taxon>Capitellidae</taxon>
        <taxon>Capitella</taxon>
    </lineage>
</organism>
<feature type="domain" description="SRCR" evidence="4">
    <location>
        <begin position="137"/>
        <end position="237"/>
    </location>
</feature>
<feature type="domain" description="SRCR" evidence="4">
    <location>
        <begin position="250"/>
        <end position="350"/>
    </location>
</feature>